<dbReference type="InterPro" id="IPR003660">
    <property type="entry name" value="HAMP_dom"/>
</dbReference>
<accession>A0A4Q2UAZ7</accession>
<keyword evidence="9" id="KW-0547">Nucleotide-binding</keyword>
<dbReference type="EMBL" id="QYBB01000009">
    <property type="protein sequence ID" value="RYC32075.1"/>
    <property type="molecule type" value="Genomic_DNA"/>
</dbReference>
<dbReference type="Pfam" id="PF00672">
    <property type="entry name" value="HAMP"/>
    <property type="match status" value="1"/>
</dbReference>
<evidence type="ECO:0000259" key="17">
    <source>
        <dbReference type="PROSITE" id="PS50885"/>
    </source>
</evidence>
<dbReference type="GO" id="GO:0005886">
    <property type="term" value="C:plasma membrane"/>
    <property type="evidence" value="ECO:0007669"/>
    <property type="project" value="UniProtKB-SubCell"/>
</dbReference>
<organism evidence="18 19">
    <name type="scientific">Lichenibacterium minor</name>
    <dbReference type="NCBI Taxonomy" id="2316528"/>
    <lineage>
        <taxon>Bacteria</taxon>
        <taxon>Pseudomonadati</taxon>
        <taxon>Pseudomonadota</taxon>
        <taxon>Alphaproteobacteria</taxon>
        <taxon>Hyphomicrobiales</taxon>
        <taxon>Lichenihabitantaceae</taxon>
        <taxon>Lichenibacterium</taxon>
    </lineage>
</organism>
<dbReference type="InterPro" id="IPR005467">
    <property type="entry name" value="His_kinase_dom"/>
</dbReference>
<feature type="transmembrane region" description="Helical" evidence="15">
    <location>
        <begin position="125"/>
        <end position="146"/>
    </location>
</feature>
<dbReference type="SMART" id="SM00387">
    <property type="entry name" value="HATPase_c"/>
    <property type="match status" value="1"/>
</dbReference>
<keyword evidence="8 15" id="KW-0812">Transmembrane</keyword>
<dbReference type="SUPFAM" id="SSF55874">
    <property type="entry name" value="ATPase domain of HSP90 chaperone/DNA topoisomerase II/histidine kinase"/>
    <property type="match status" value="1"/>
</dbReference>
<keyword evidence="10 18" id="KW-0418">Kinase</keyword>
<dbReference type="Gene3D" id="3.30.565.10">
    <property type="entry name" value="Histidine kinase-like ATPase, C-terminal domain"/>
    <property type="match status" value="1"/>
</dbReference>
<dbReference type="Gene3D" id="1.10.287.130">
    <property type="match status" value="1"/>
</dbReference>
<dbReference type="Pfam" id="PF00512">
    <property type="entry name" value="HisKA"/>
    <property type="match status" value="1"/>
</dbReference>
<dbReference type="PANTHER" id="PTHR44936">
    <property type="entry name" value="SENSOR PROTEIN CREC"/>
    <property type="match status" value="1"/>
</dbReference>
<evidence type="ECO:0000313" key="18">
    <source>
        <dbReference type="EMBL" id="RYC32075.1"/>
    </source>
</evidence>
<dbReference type="GO" id="GO:0000155">
    <property type="term" value="F:phosphorelay sensor kinase activity"/>
    <property type="evidence" value="ECO:0007669"/>
    <property type="project" value="InterPro"/>
</dbReference>
<keyword evidence="14 15" id="KW-0472">Membrane</keyword>
<dbReference type="CDD" id="cd00075">
    <property type="entry name" value="HATPase"/>
    <property type="match status" value="1"/>
</dbReference>
<comment type="subcellular location">
    <subcellularLocation>
        <location evidence="2">Cell inner membrane</location>
        <topology evidence="2">Multi-pass membrane protein</topology>
    </subcellularLocation>
</comment>
<dbReference type="Proteomes" id="UP000290759">
    <property type="component" value="Unassembled WGS sequence"/>
</dbReference>
<comment type="catalytic activity">
    <reaction evidence="1">
        <text>ATP + protein L-histidine = ADP + protein N-phospho-L-histidine.</text>
        <dbReference type="EC" id="2.7.13.3"/>
    </reaction>
</comment>
<evidence type="ECO:0000256" key="1">
    <source>
        <dbReference type="ARBA" id="ARBA00000085"/>
    </source>
</evidence>
<feature type="domain" description="HAMP" evidence="17">
    <location>
        <begin position="147"/>
        <end position="203"/>
    </location>
</feature>
<dbReference type="InterPro" id="IPR004358">
    <property type="entry name" value="Sig_transdc_His_kin-like_C"/>
</dbReference>
<keyword evidence="19" id="KW-1185">Reference proteome</keyword>
<dbReference type="InterPro" id="IPR050980">
    <property type="entry name" value="2C_sensor_his_kinase"/>
</dbReference>
<keyword evidence="11" id="KW-0067">ATP-binding</keyword>
<sequence length="411" mass="44073">MTGARRFLPGRIATQLILLVALSAVIFHFCMSGAFLLNRAGWFRPLHPGMVSRLDHAVELVEAAPPADRAAVLRAVALADPDLGLRSEERGAALPGGRQSLRLGDGTVLSAVTGASLRRGPDPSLIAFATLCFVAVSTTLFVVWAVRGIVAPLGRVADAVDGFARDATSLRKPRALSEDGPAEIAILARGFNSMQARIARMMAERTGMLAAVSHDLRTPITRLRLRAEFVEDAPLRDLMLRDLGQMDALVHAALSFIRDGAIEREPARLDLASLLRTVCDEAADMGHRARYGGPDHFVIRGHEDELRRAVGNLVDNAARVEAEAVVELVREADGTVAVTVSDDGPGIPPERLHEVMQPFRRGTDDGARPQPSGFGLGLPIVQAIVQAHGGTFTLSNREPHGLRCRIALPAT</sequence>
<evidence type="ECO:0000256" key="3">
    <source>
        <dbReference type="ARBA" id="ARBA00012438"/>
    </source>
</evidence>
<evidence type="ECO:0000256" key="4">
    <source>
        <dbReference type="ARBA" id="ARBA00022475"/>
    </source>
</evidence>
<evidence type="ECO:0000256" key="8">
    <source>
        <dbReference type="ARBA" id="ARBA00022692"/>
    </source>
</evidence>
<evidence type="ECO:0000256" key="9">
    <source>
        <dbReference type="ARBA" id="ARBA00022741"/>
    </source>
</evidence>
<keyword evidence="6" id="KW-0597">Phosphoprotein</keyword>
<evidence type="ECO:0000256" key="12">
    <source>
        <dbReference type="ARBA" id="ARBA00022989"/>
    </source>
</evidence>
<gene>
    <name evidence="18" type="ORF">D3273_10105</name>
</gene>
<dbReference type="PRINTS" id="PR00344">
    <property type="entry name" value="BCTRLSENSOR"/>
</dbReference>
<evidence type="ECO:0000256" key="13">
    <source>
        <dbReference type="ARBA" id="ARBA00023012"/>
    </source>
</evidence>
<dbReference type="SUPFAM" id="SSF47384">
    <property type="entry name" value="Homodimeric domain of signal transducing histidine kinase"/>
    <property type="match status" value="1"/>
</dbReference>
<feature type="domain" description="Histidine kinase" evidence="16">
    <location>
        <begin position="211"/>
        <end position="411"/>
    </location>
</feature>
<feature type="transmembrane region" description="Helical" evidence="15">
    <location>
        <begin position="12"/>
        <end position="37"/>
    </location>
</feature>
<keyword evidence="12 15" id="KW-1133">Transmembrane helix</keyword>
<dbReference type="InterPro" id="IPR003594">
    <property type="entry name" value="HATPase_dom"/>
</dbReference>
<dbReference type="InterPro" id="IPR036890">
    <property type="entry name" value="HATPase_C_sf"/>
</dbReference>
<proteinExistence type="predicted"/>
<evidence type="ECO:0000256" key="10">
    <source>
        <dbReference type="ARBA" id="ARBA00022777"/>
    </source>
</evidence>
<dbReference type="Pfam" id="PF02518">
    <property type="entry name" value="HATPase_c"/>
    <property type="match status" value="1"/>
</dbReference>
<dbReference type="InterPro" id="IPR003661">
    <property type="entry name" value="HisK_dim/P_dom"/>
</dbReference>
<evidence type="ECO:0000313" key="19">
    <source>
        <dbReference type="Proteomes" id="UP000290759"/>
    </source>
</evidence>
<dbReference type="OrthoDB" id="9804645at2"/>
<dbReference type="AlphaFoldDB" id="A0A4Q2UAZ7"/>
<dbReference type="InterPro" id="IPR036097">
    <property type="entry name" value="HisK_dim/P_sf"/>
</dbReference>
<comment type="caution">
    <text evidence="18">The sequence shown here is derived from an EMBL/GenBank/DDBJ whole genome shotgun (WGS) entry which is preliminary data.</text>
</comment>
<evidence type="ECO:0000256" key="5">
    <source>
        <dbReference type="ARBA" id="ARBA00022519"/>
    </source>
</evidence>
<protein>
    <recommendedName>
        <fullName evidence="3">histidine kinase</fullName>
        <ecNumber evidence="3">2.7.13.3</ecNumber>
    </recommendedName>
</protein>
<evidence type="ECO:0000256" key="6">
    <source>
        <dbReference type="ARBA" id="ARBA00022553"/>
    </source>
</evidence>
<dbReference type="SMART" id="SM00304">
    <property type="entry name" value="HAMP"/>
    <property type="match status" value="1"/>
</dbReference>
<reference evidence="18 19" key="1">
    <citation type="submission" date="2018-12" db="EMBL/GenBank/DDBJ databases">
        <authorList>
            <person name="Grouzdev D.S."/>
            <person name="Krutkina M.S."/>
        </authorList>
    </citation>
    <scope>NUCLEOTIDE SEQUENCE [LARGE SCALE GENOMIC DNA]</scope>
    <source>
        <strain evidence="18 19">RmlP026</strain>
    </source>
</reference>
<name>A0A4Q2UAZ7_9HYPH</name>
<evidence type="ECO:0000256" key="15">
    <source>
        <dbReference type="SAM" id="Phobius"/>
    </source>
</evidence>
<keyword evidence="7" id="KW-0808">Transferase</keyword>
<evidence type="ECO:0000256" key="14">
    <source>
        <dbReference type="ARBA" id="ARBA00023136"/>
    </source>
</evidence>
<dbReference type="GO" id="GO:0005524">
    <property type="term" value="F:ATP binding"/>
    <property type="evidence" value="ECO:0007669"/>
    <property type="project" value="UniProtKB-KW"/>
</dbReference>
<evidence type="ECO:0000256" key="11">
    <source>
        <dbReference type="ARBA" id="ARBA00022840"/>
    </source>
</evidence>
<dbReference type="SMART" id="SM00388">
    <property type="entry name" value="HisKA"/>
    <property type="match status" value="1"/>
</dbReference>
<keyword evidence="13" id="KW-0902">Two-component regulatory system</keyword>
<dbReference type="EC" id="2.7.13.3" evidence="3"/>
<evidence type="ECO:0000256" key="7">
    <source>
        <dbReference type="ARBA" id="ARBA00022679"/>
    </source>
</evidence>
<dbReference type="RefSeq" id="WP_129226090.1">
    <property type="nucleotide sequence ID" value="NZ_QYBB01000009.1"/>
</dbReference>
<dbReference type="CDD" id="cd00082">
    <property type="entry name" value="HisKA"/>
    <property type="match status" value="1"/>
</dbReference>
<keyword evidence="4" id="KW-1003">Cell membrane</keyword>
<dbReference type="PROSITE" id="PS50109">
    <property type="entry name" value="HIS_KIN"/>
    <property type="match status" value="1"/>
</dbReference>
<keyword evidence="5" id="KW-0997">Cell inner membrane</keyword>
<dbReference type="PANTHER" id="PTHR44936:SF5">
    <property type="entry name" value="SENSOR HISTIDINE KINASE ENVZ"/>
    <property type="match status" value="1"/>
</dbReference>
<dbReference type="PROSITE" id="PS50885">
    <property type="entry name" value="HAMP"/>
    <property type="match status" value="1"/>
</dbReference>
<evidence type="ECO:0000256" key="2">
    <source>
        <dbReference type="ARBA" id="ARBA00004429"/>
    </source>
</evidence>
<evidence type="ECO:0000259" key="16">
    <source>
        <dbReference type="PROSITE" id="PS50109"/>
    </source>
</evidence>
<reference evidence="18 19" key="2">
    <citation type="submission" date="2019-02" db="EMBL/GenBank/DDBJ databases">
        <title>'Lichenibacterium ramalinii' gen. nov. sp. nov., 'Lichenibacterium minor' gen. nov. sp. nov.</title>
        <authorList>
            <person name="Pankratov T."/>
        </authorList>
    </citation>
    <scope>NUCLEOTIDE SEQUENCE [LARGE SCALE GENOMIC DNA]</scope>
    <source>
        <strain evidence="18 19">RmlP026</strain>
    </source>
</reference>